<proteinExistence type="predicted"/>
<accession>A0A7W7BQY7</accession>
<evidence type="ECO:0000313" key="3">
    <source>
        <dbReference type="EMBL" id="MBB4667210.1"/>
    </source>
</evidence>
<feature type="domain" description="DUF8094" evidence="2">
    <location>
        <begin position="291"/>
        <end position="586"/>
    </location>
</feature>
<name>A0A7W7BQY7_9MICO</name>
<dbReference type="Pfam" id="PF26366">
    <property type="entry name" value="DUF8094"/>
    <property type="match status" value="1"/>
</dbReference>
<reference evidence="3 4" key="1">
    <citation type="submission" date="2020-08" db="EMBL/GenBank/DDBJ databases">
        <title>Sequencing the genomes of 1000 actinobacteria strains.</title>
        <authorList>
            <person name="Klenk H.-P."/>
        </authorList>
    </citation>
    <scope>NUCLEOTIDE SEQUENCE [LARGE SCALE GENOMIC DNA]</scope>
    <source>
        <strain evidence="3 4">DSM 24947</strain>
    </source>
</reference>
<feature type="transmembrane region" description="Helical" evidence="1">
    <location>
        <begin position="246"/>
        <end position="268"/>
    </location>
</feature>
<dbReference type="AlphaFoldDB" id="A0A7W7BQY7"/>
<gene>
    <name evidence="3" type="ORF">BKA24_001919</name>
</gene>
<evidence type="ECO:0000256" key="1">
    <source>
        <dbReference type="SAM" id="Phobius"/>
    </source>
</evidence>
<comment type="caution">
    <text evidence="3">The sequence shown here is derived from an EMBL/GenBank/DDBJ whole genome shotgun (WGS) entry which is preliminary data.</text>
</comment>
<evidence type="ECO:0000259" key="2">
    <source>
        <dbReference type="Pfam" id="PF26366"/>
    </source>
</evidence>
<keyword evidence="1" id="KW-0472">Membrane</keyword>
<protein>
    <recommendedName>
        <fullName evidence="2">DUF8094 domain-containing protein</fullName>
    </recommendedName>
</protein>
<dbReference type="RefSeq" id="WP_184217487.1">
    <property type="nucleotide sequence ID" value="NZ_JACHMD010000001.1"/>
</dbReference>
<feature type="transmembrane region" description="Helical" evidence="1">
    <location>
        <begin position="174"/>
        <end position="197"/>
    </location>
</feature>
<evidence type="ECO:0000313" key="4">
    <source>
        <dbReference type="Proteomes" id="UP000573729"/>
    </source>
</evidence>
<keyword evidence="1" id="KW-0812">Transmembrane</keyword>
<dbReference type="InterPro" id="IPR058407">
    <property type="entry name" value="DUF8094"/>
</dbReference>
<dbReference type="Proteomes" id="UP000573729">
    <property type="component" value="Unassembled WGS sequence"/>
</dbReference>
<organism evidence="3 4">
    <name type="scientific">Microbacterium marinum</name>
    <dbReference type="NCBI Taxonomy" id="421115"/>
    <lineage>
        <taxon>Bacteria</taxon>
        <taxon>Bacillati</taxon>
        <taxon>Actinomycetota</taxon>
        <taxon>Actinomycetes</taxon>
        <taxon>Micrococcales</taxon>
        <taxon>Microbacteriaceae</taxon>
        <taxon>Microbacterium</taxon>
    </lineage>
</organism>
<keyword evidence="4" id="KW-1185">Reference proteome</keyword>
<sequence length="590" mass="62128">MRFVWAITAFVLATLMIGAGIAQRTILQAPATQTASVTTDDDAPYVLVDGSVFDSRPGAQTLRVDGDAVFAAYARTGDLTQWLAPTDYTHVTMSDAGEPTSELVSATVEQGEGESLTADPVGSDLWLDEFQQEGDLATTLQLPEDMSLLIATDGVAPAPSSFSISWPTGATTPWAGPLIVAGGIVLLVGIFLYILALRHVRRSRGPRRKGLPLAATQPIDLSLEQSEKGVIASTPRRRRLSLGRKSVLAVPTAAVTVALLAGCTPGAWPELGSSPTPSPTESVIVPEGQGAPAVTQTQAERILDRIAEQVNAADKAADADAASARLAGPALTERKTNYTLQKEIDDQAPLAAIPSAPVTAFLPQAQDGWPRMFLAVVEESDGAATIMTVRQEDPWSDYKLTYLSSLRADASMNLAAGYVGAVAVEPNSPFLVMAPEAVAGAYADVLNNGDDSEFAAVFDGENDPFRAQVAENRATLLKNFNKTGEETGKVSFRARAGAAEPLSLVTLDSGAIVAVTVVESESVVPTDEDAVIKLGDNVVVKALSGVTQSKSGFTTRYADQLYFFVPAQGSNEKIQLIASRSNILDAKVVD</sequence>
<dbReference type="EMBL" id="JACHMD010000001">
    <property type="protein sequence ID" value="MBB4667210.1"/>
    <property type="molecule type" value="Genomic_DNA"/>
</dbReference>
<keyword evidence="1" id="KW-1133">Transmembrane helix</keyword>